<evidence type="ECO:0000313" key="7">
    <source>
        <dbReference type="Proteomes" id="UP000085678"/>
    </source>
</evidence>
<feature type="transmembrane region" description="Helical" evidence="5">
    <location>
        <begin position="379"/>
        <end position="399"/>
    </location>
</feature>
<organism evidence="7 8">
    <name type="scientific">Lingula anatina</name>
    <name type="common">Brachiopod</name>
    <name type="synonym">Lingula unguis</name>
    <dbReference type="NCBI Taxonomy" id="7574"/>
    <lineage>
        <taxon>Eukaryota</taxon>
        <taxon>Metazoa</taxon>
        <taxon>Spiralia</taxon>
        <taxon>Lophotrochozoa</taxon>
        <taxon>Brachiopoda</taxon>
        <taxon>Linguliformea</taxon>
        <taxon>Lingulata</taxon>
        <taxon>Lingulida</taxon>
        <taxon>Linguloidea</taxon>
        <taxon>Lingulidae</taxon>
        <taxon>Lingula</taxon>
    </lineage>
</organism>
<proteinExistence type="predicted"/>
<dbReference type="AlphaFoldDB" id="A0A1S3IKX7"/>
<accession>A0A1S3IKX7</accession>
<dbReference type="SUPFAM" id="SSF103473">
    <property type="entry name" value="MFS general substrate transporter"/>
    <property type="match status" value="1"/>
</dbReference>
<keyword evidence="4 5" id="KW-0472">Membrane</keyword>
<feature type="transmembrane region" description="Helical" evidence="5">
    <location>
        <begin position="325"/>
        <end position="342"/>
    </location>
</feature>
<dbReference type="GeneID" id="106165282"/>
<feature type="transmembrane region" description="Helical" evidence="5">
    <location>
        <begin position="443"/>
        <end position="463"/>
    </location>
</feature>
<feature type="transmembrane region" description="Helical" evidence="5">
    <location>
        <begin position="411"/>
        <end position="431"/>
    </location>
</feature>
<feature type="transmembrane region" description="Helical" evidence="5">
    <location>
        <begin position="348"/>
        <end position="367"/>
    </location>
</feature>
<dbReference type="InterPro" id="IPR011701">
    <property type="entry name" value="MFS"/>
</dbReference>
<keyword evidence="2 5" id="KW-0812">Transmembrane</keyword>
<dbReference type="KEGG" id="lak:106165282"/>
<feature type="transmembrane region" description="Helical" evidence="5">
    <location>
        <begin position="168"/>
        <end position="186"/>
    </location>
</feature>
<sequence length="481" mass="52743">MEGTKLNGESLSDDPKDFDDILVLIGEFGTFQRLIYTLVALACMLHSVIYVAVVFIEETPGHRCKIPGLLNDTNNVSIPNETGVATQQCTFIQNVSHQGDYSQDKTEPEPCTEWVLDTSTVTYSYPVQFGLICTDSLKLTQSHIMLIAGSIVGAPVFGSISDSLGRRFSLLLSLSLSSVLGLAWALTPSYLWGIIIRFVYGLTSATINSVGTTAGLEIVGPEKRMVAGTGLAYVYAAGGVVVTGMAYFLRDWRHLQITISALLFLLAFTLFWCLPESPRWLLTKGRKKIAEKILRRTARINGTEFPEGLVEKVEIKKPPSTSARALWIVIDMAYYGIFLHAGNMSGNLYLNVLFYSLVEFPACALCFTIDKFGRKRPYVMCVVIGGLSCLSTLLVQYYASDELESTKYTKIALSVVGKLGVSAAYCILYIWSIEIFPTVIRNFCLGVGAVFAGVGSILSPIIVRDLKVESIGKDTLPLVIF</sequence>
<evidence type="ECO:0000256" key="5">
    <source>
        <dbReference type="SAM" id="Phobius"/>
    </source>
</evidence>
<reference evidence="8" key="1">
    <citation type="submission" date="2025-08" db="UniProtKB">
        <authorList>
            <consortium name="RefSeq"/>
        </authorList>
    </citation>
    <scope>IDENTIFICATION</scope>
    <source>
        <tissue evidence="8">Gonads</tissue>
    </source>
</reference>
<dbReference type="InterPro" id="IPR036259">
    <property type="entry name" value="MFS_trans_sf"/>
</dbReference>
<dbReference type="InParanoid" id="A0A1S3IKX7"/>
<keyword evidence="3 5" id="KW-1133">Transmembrane helix</keyword>
<feature type="transmembrane region" description="Helical" evidence="5">
    <location>
        <begin position="198"/>
        <end position="219"/>
    </location>
</feature>
<dbReference type="GO" id="GO:0016020">
    <property type="term" value="C:membrane"/>
    <property type="evidence" value="ECO:0007669"/>
    <property type="project" value="UniProtKB-SubCell"/>
</dbReference>
<comment type="subcellular location">
    <subcellularLocation>
        <location evidence="1">Membrane</location>
        <topology evidence="1">Multi-pass membrane protein</topology>
    </subcellularLocation>
</comment>
<name>A0A1S3IKX7_LINAN</name>
<evidence type="ECO:0000259" key="6">
    <source>
        <dbReference type="PROSITE" id="PS50850"/>
    </source>
</evidence>
<gene>
    <name evidence="8" type="primary">LOC106165282</name>
</gene>
<dbReference type="RefSeq" id="XP_013398900.1">
    <property type="nucleotide sequence ID" value="XM_013543446.1"/>
</dbReference>
<feature type="domain" description="Major facilitator superfamily (MFS) profile" evidence="6">
    <location>
        <begin position="35"/>
        <end position="481"/>
    </location>
</feature>
<dbReference type="Gene3D" id="1.20.1250.20">
    <property type="entry name" value="MFS general substrate transporter like domains"/>
    <property type="match status" value="1"/>
</dbReference>
<feature type="transmembrane region" description="Helical" evidence="5">
    <location>
        <begin position="231"/>
        <end position="249"/>
    </location>
</feature>
<dbReference type="Pfam" id="PF07690">
    <property type="entry name" value="MFS_1"/>
    <property type="match status" value="1"/>
</dbReference>
<evidence type="ECO:0000256" key="4">
    <source>
        <dbReference type="ARBA" id="ARBA00023136"/>
    </source>
</evidence>
<evidence type="ECO:0000256" key="2">
    <source>
        <dbReference type="ARBA" id="ARBA00022692"/>
    </source>
</evidence>
<dbReference type="PROSITE" id="PS50850">
    <property type="entry name" value="MFS"/>
    <property type="match status" value="1"/>
</dbReference>
<dbReference type="OrthoDB" id="3936150at2759"/>
<evidence type="ECO:0000256" key="1">
    <source>
        <dbReference type="ARBA" id="ARBA00004141"/>
    </source>
</evidence>
<dbReference type="Proteomes" id="UP000085678">
    <property type="component" value="Unplaced"/>
</dbReference>
<feature type="transmembrane region" description="Helical" evidence="5">
    <location>
        <begin position="255"/>
        <end position="274"/>
    </location>
</feature>
<feature type="transmembrane region" description="Helical" evidence="5">
    <location>
        <begin position="34"/>
        <end position="56"/>
    </location>
</feature>
<evidence type="ECO:0000313" key="8">
    <source>
        <dbReference type="RefSeq" id="XP_013398900.1"/>
    </source>
</evidence>
<dbReference type="GO" id="GO:0022857">
    <property type="term" value="F:transmembrane transporter activity"/>
    <property type="evidence" value="ECO:0007669"/>
    <property type="project" value="InterPro"/>
</dbReference>
<protein>
    <submittedName>
        <fullName evidence="8">Organic cation transporter protein-like</fullName>
    </submittedName>
</protein>
<evidence type="ECO:0000256" key="3">
    <source>
        <dbReference type="ARBA" id="ARBA00022989"/>
    </source>
</evidence>
<keyword evidence="7" id="KW-1185">Reference proteome</keyword>
<dbReference type="PANTHER" id="PTHR24064">
    <property type="entry name" value="SOLUTE CARRIER FAMILY 22 MEMBER"/>
    <property type="match status" value="1"/>
</dbReference>
<dbReference type="InterPro" id="IPR020846">
    <property type="entry name" value="MFS_dom"/>
</dbReference>